<dbReference type="InterPro" id="IPR011990">
    <property type="entry name" value="TPR-like_helical_dom_sf"/>
</dbReference>
<dbReference type="PANTHER" id="PTHR36453:SF1">
    <property type="entry name" value="RIGHT HANDED BETA HELIX DOMAIN-CONTAINING PROTEIN"/>
    <property type="match status" value="1"/>
</dbReference>
<evidence type="ECO:0000256" key="1">
    <source>
        <dbReference type="SAM" id="MobiDB-lite"/>
    </source>
</evidence>
<gene>
    <name evidence="4" type="ORF">J3R75_000076</name>
</gene>
<dbReference type="SUPFAM" id="SSF51126">
    <property type="entry name" value="Pectin lyase-like"/>
    <property type="match status" value="1"/>
</dbReference>
<dbReference type="Gene3D" id="2.160.20.10">
    <property type="entry name" value="Single-stranded right-handed beta-helix, Pectin lyase-like"/>
    <property type="match status" value="2"/>
</dbReference>
<feature type="domain" description="Right handed beta helix" evidence="3">
    <location>
        <begin position="896"/>
        <end position="1027"/>
    </location>
</feature>
<name>A0AAE3VCH7_9BACT</name>
<dbReference type="Proteomes" id="UP001238163">
    <property type="component" value="Unassembled WGS sequence"/>
</dbReference>
<feature type="domain" description="Right handed beta helix" evidence="3">
    <location>
        <begin position="790"/>
        <end position="884"/>
    </location>
</feature>
<evidence type="ECO:0000313" key="5">
    <source>
        <dbReference type="Proteomes" id="UP001238163"/>
    </source>
</evidence>
<accession>A0AAE3VCH7</accession>
<feature type="chain" id="PRO_5041935209" evidence="2">
    <location>
        <begin position="23"/>
        <end position="1170"/>
    </location>
</feature>
<dbReference type="InterPro" id="IPR012334">
    <property type="entry name" value="Pectin_lyas_fold"/>
</dbReference>
<organism evidence="4 5">
    <name type="scientific">Oligosphaera ethanolica</name>
    <dbReference type="NCBI Taxonomy" id="760260"/>
    <lineage>
        <taxon>Bacteria</taxon>
        <taxon>Pseudomonadati</taxon>
        <taxon>Lentisphaerota</taxon>
        <taxon>Oligosphaeria</taxon>
        <taxon>Oligosphaerales</taxon>
        <taxon>Oligosphaeraceae</taxon>
        <taxon>Oligosphaera</taxon>
    </lineage>
</organism>
<feature type="signal peptide" evidence="2">
    <location>
        <begin position="1"/>
        <end position="22"/>
    </location>
</feature>
<dbReference type="Pfam" id="PF13229">
    <property type="entry name" value="Beta_helix"/>
    <property type="match status" value="2"/>
</dbReference>
<dbReference type="SUPFAM" id="SSF48452">
    <property type="entry name" value="TPR-like"/>
    <property type="match status" value="1"/>
</dbReference>
<dbReference type="AlphaFoldDB" id="A0AAE3VCH7"/>
<dbReference type="SUPFAM" id="SSF49899">
    <property type="entry name" value="Concanavalin A-like lectins/glucanases"/>
    <property type="match status" value="1"/>
</dbReference>
<dbReference type="EMBL" id="JAUSVL010000001">
    <property type="protein sequence ID" value="MDQ0287969.1"/>
    <property type="molecule type" value="Genomic_DNA"/>
</dbReference>
<dbReference type="SMART" id="SM00710">
    <property type="entry name" value="PbH1"/>
    <property type="match status" value="6"/>
</dbReference>
<dbReference type="InterPro" id="IPR011050">
    <property type="entry name" value="Pectin_lyase_fold/virulence"/>
</dbReference>
<dbReference type="InterPro" id="IPR013320">
    <property type="entry name" value="ConA-like_dom_sf"/>
</dbReference>
<keyword evidence="5" id="KW-1185">Reference proteome</keyword>
<comment type="caution">
    <text evidence="4">The sequence shown here is derived from an EMBL/GenBank/DDBJ whole genome shotgun (WGS) entry which is preliminary data.</text>
</comment>
<proteinExistence type="predicted"/>
<evidence type="ECO:0000259" key="3">
    <source>
        <dbReference type="Pfam" id="PF13229"/>
    </source>
</evidence>
<dbReference type="Pfam" id="PF13385">
    <property type="entry name" value="Laminin_G_3"/>
    <property type="match status" value="1"/>
</dbReference>
<keyword evidence="2" id="KW-0732">Signal</keyword>
<dbReference type="InterPro" id="IPR039448">
    <property type="entry name" value="Beta_helix"/>
</dbReference>
<protein>
    <submittedName>
        <fullName evidence="4">Tetratricopeptide (TPR) repeat protein</fullName>
    </submittedName>
</protein>
<sequence length="1170" mass="128153">MRHPLALSVLSAFLLVHSYADAQTASNGLVNNTPGLLRFYDFSALQGDVSSVASTGSDQTPLQCSIPFTIVPGRDAGKTAVRIDDQALHADPFPLDSQHFTAEIWFKLMDVGSQRGNGGSTSGTIMSIGIGYWDGWRLTTSYPGRKLAFELGRPRGINAFGIGSPLTVANRAWQHAAVSWDGSTMRLYVNGLLSAQAPYSDPYTQPAADARFKIGFAGFGFGSVVMDVEQVAVFSRALRPAEIATHALASALPADDLAALIDQAQDSYVKARGDDDARTAMAPLLAASLPATWRLWAQLASELKSPRAQNVLPIMTDPQLPPLLAAQATDAVIAAIRDNPKMALPDSVYDTLLANDDLDADTRNAVALSRAFQLIAKGQIDQAQQTFDRHLARPDISPAAHSDITLSIAHAFRGQGHYDQARQYYQRISQDQAKPAAHQAIAALASAQTYALAGDYAQAAAAFTTISANAALMPHHRQEAAECASECRRQQQGLPPLAPDATRQRPTPPPPPTKEWFVAPEGSDQNDGSAQRPFASIHAACAAIRQYRTTQPASKGSLVVTLAGGSYDVPQTTELTSADCGSAEAPLHIRAATGEKPVLTGGVILRHFQPVTDPAVLARIPAEARALVLQHDLRDLNLPLDLQQRPLAELFCDDRPLTVARWPNSGFVTIDALLPDYAEKKTPAFIFADQRPARWTAADDIWLTGYWVHHWAADTVKVKTIDLAAGTVTLAKMPGYGLRSKQHFFAFNLLEELDQPGEWFLDRQNAMLYLFPAQPVANNTYTLSRLNAPFLKLNDVSHVVISGLHFAFNQANAIEMTNVSNGAIIGCSIKNIARDALVCENGSHLSIYGNDFLTLGRGGMRVSGGKRRDLSPSGIVIENNVVNNFSRLDRTYTPALHLEGVGTRVAHNLFCDSPHHAIRVEGNDHAIVFNEVHSVVYESDDQSGIDMWYNPTYQGNVISYNFWHHIGSGMNVAGQSGIRLDDAICNVVMVGNVFLNAADGHFGGIQIHGGKDNVAENNLFISCKAALSFSPWGEKRWLDVLKRDNMKQRLYGDIAIDQDPYASRYPWLASLHENHDRNFIWRNLAVDCDSFFMRPNRYSDAVDNLSVQNDPGFTSQQDFTLRPNSWAQQHSAFRPIPFREIGLYQDDLRASWPVKFPITDHYRGPHWPLQ</sequence>
<dbReference type="Gene3D" id="1.25.40.10">
    <property type="entry name" value="Tetratricopeptide repeat domain"/>
    <property type="match status" value="1"/>
</dbReference>
<dbReference type="PANTHER" id="PTHR36453">
    <property type="entry name" value="SECRETED PROTEIN-RELATED"/>
    <property type="match status" value="1"/>
</dbReference>
<dbReference type="RefSeq" id="WP_307259133.1">
    <property type="nucleotide sequence ID" value="NZ_JAUSVL010000001.1"/>
</dbReference>
<reference evidence="4" key="1">
    <citation type="submission" date="2023-07" db="EMBL/GenBank/DDBJ databases">
        <title>Genomic Encyclopedia of Type Strains, Phase IV (KMG-IV): sequencing the most valuable type-strain genomes for metagenomic binning, comparative biology and taxonomic classification.</title>
        <authorList>
            <person name="Goeker M."/>
        </authorList>
    </citation>
    <scope>NUCLEOTIDE SEQUENCE</scope>
    <source>
        <strain evidence="4">DSM 24202</strain>
    </source>
</reference>
<dbReference type="InterPro" id="IPR006626">
    <property type="entry name" value="PbH1"/>
</dbReference>
<dbReference type="Gene3D" id="2.60.120.200">
    <property type="match status" value="1"/>
</dbReference>
<evidence type="ECO:0000256" key="2">
    <source>
        <dbReference type="SAM" id="SignalP"/>
    </source>
</evidence>
<evidence type="ECO:0000313" key="4">
    <source>
        <dbReference type="EMBL" id="MDQ0287969.1"/>
    </source>
</evidence>
<feature type="region of interest" description="Disordered" evidence="1">
    <location>
        <begin position="484"/>
        <end position="531"/>
    </location>
</feature>